<keyword evidence="3" id="KW-1185">Reference proteome</keyword>
<accession>A0A5B7I556</accession>
<dbReference type="EMBL" id="VSRR010045916">
    <property type="protein sequence ID" value="MPC77463.1"/>
    <property type="molecule type" value="Genomic_DNA"/>
</dbReference>
<dbReference type="Pfam" id="PF10545">
    <property type="entry name" value="MADF_DNA_bdg"/>
    <property type="match status" value="1"/>
</dbReference>
<gene>
    <name evidence="2" type="ORF">E2C01_071917</name>
</gene>
<name>A0A5B7I556_PORTR</name>
<evidence type="ECO:0000313" key="2">
    <source>
        <dbReference type="EMBL" id="MPC77463.1"/>
    </source>
</evidence>
<organism evidence="2 3">
    <name type="scientific">Portunus trituberculatus</name>
    <name type="common">Swimming crab</name>
    <name type="synonym">Neptunus trituberculatus</name>
    <dbReference type="NCBI Taxonomy" id="210409"/>
    <lineage>
        <taxon>Eukaryota</taxon>
        <taxon>Metazoa</taxon>
        <taxon>Ecdysozoa</taxon>
        <taxon>Arthropoda</taxon>
        <taxon>Crustacea</taxon>
        <taxon>Multicrustacea</taxon>
        <taxon>Malacostraca</taxon>
        <taxon>Eumalacostraca</taxon>
        <taxon>Eucarida</taxon>
        <taxon>Decapoda</taxon>
        <taxon>Pleocyemata</taxon>
        <taxon>Brachyura</taxon>
        <taxon>Eubrachyura</taxon>
        <taxon>Portunoidea</taxon>
        <taxon>Portunidae</taxon>
        <taxon>Portuninae</taxon>
        <taxon>Portunus</taxon>
    </lineage>
</organism>
<proteinExistence type="predicted"/>
<dbReference type="Proteomes" id="UP000324222">
    <property type="component" value="Unassembled WGS sequence"/>
</dbReference>
<feature type="domain" description="MADF" evidence="1">
    <location>
        <begin position="29"/>
        <end position="65"/>
    </location>
</feature>
<evidence type="ECO:0000259" key="1">
    <source>
        <dbReference type="Pfam" id="PF10545"/>
    </source>
</evidence>
<reference evidence="2 3" key="1">
    <citation type="submission" date="2019-05" db="EMBL/GenBank/DDBJ databases">
        <title>Another draft genome of Portunus trituberculatus and its Hox gene families provides insights of decapod evolution.</title>
        <authorList>
            <person name="Jeong J.-H."/>
            <person name="Song I."/>
            <person name="Kim S."/>
            <person name="Choi T."/>
            <person name="Kim D."/>
            <person name="Ryu S."/>
            <person name="Kim W."/>
        </authorList>
    </citation>
    <scope>NUCLEOTIDE SEQUENCE [LARGE SCALE GENOMIC DNA]</scope>
    <source>
        <tissue evidence="2">Muscle</tissue>
    </source>
</reference>
<sequence>MQSEGLNIHSNCEDRGSKLPWSHASEGSLMELVRNRRYLWDRRNQLYSKTKVKQGAFNAVAEELLAEFGGKIRLDSCDQKLALSCQNKKLLH</sequence>
<dbReference type="InterPro" id="IPR006578">
    <property type="entry name" value="MADF-dom"/>
</dbReference>
<evidence type="ECO:0000313" key="3">
    <source>
        <dbReference type="Proteomes" id="UP000324222"/>
    </source>
</evidence>
<protein>
    <recommendedName>
        <fullName evidence="1">MADF domain-containing protein</fullName>
    </recommendedName>
</protein>
<comment type="caution">
    <text evidence="2">The sequence shown here is derived from an EMBL/GenBank/DDBJ whole genome shotgun (WGS) entry which is preliminary data.</text>
</comment>
<dbReference type="AlphaFoldDB" id="A0A5B7I556"/>